<proteinExistence type="predicted"/>
<name>A0A8S5T2K9_9CAUD</name>
<evidence type="ECO:0000313" key="1">
    <source>
        <dbReference type="EMBL" id="DAF57207.1"/>
    </source>
</evidence>
<protein>
    <submittedName>
        <fullName evidence="1">Uncharacterized protein</fullName>
    </submittedName>
</protein>
<accession>A0A8S5T2K9</accession>
<dbReference type="EMBL" id="BK032730">
    <property type="protein sequence ID" value="DAF57207.1"/>
    <property type="molecule type" value="Genomic_DNA"/>
</dbReference>
<organism evidence="1">
    <name type="scientific">Myoviridae sp. ct5ra14</name>
    <dbReference type="NCBI Taxonomy" id="2827659"/>
    <lineage>
        <taxon>Viruses</taxon>
        <taxon>Duplodnaviria</taxon>
        <taxon>Heunggongvirae</taxon>
        <taxon>Uroviricota</taxon>
        <taxon>Caudoviricetes</taxon>
    </lineage>
</organism>
<sequence length="31" mass="3816">MRLPISPPGQQRNEILPIRFDFCKHLYRLYL</sequence>
<reference evidence="1" key="1">
    <citation type="journal article" date="2021" name="Proc. Natl. Acad. Sci. U.S.A.">
        <title>A Catalog of Tens of Thousands of Viruses from Human Metagenomes Reveals Hidden Associations with Chronic Diseases.</title>
        <authorList>
            <person name="Tisza M.J."/>
            <person name="Buck C.B."/>
        </authorList>
    </citation>
    <scope>NUCLEOTIDE SEQUENCE</scope>
    <source>
        <strain evidence="1">Ct5ra14</strain>
    </source>
</reference>